<evidence type="ECO:0000313" key="1">
    <source>
        <dbReference type="EMBL" id="MEI6003526.1"/>
    </source>
</evidence>
<reference evidence="1 2" key="1">
    <citation type="journal article" date="2022" name="Arch. Microbiol.">
        <title>Paraburkholderia bengalensis sp. nov. isolated from roots of Oryza sativa, IR64.</title>
        <authorList>
            <person name="Nag P."/>
            <person name="Mondal N."/>
            <person name="Sarkar J."/>
            <person name="Das S."/>
        </authorList>
    </citation>
    <scope>NUCLEOTIDE SEQUENCE [LARGE SCALE GENOMIC DNA]</scope>
    <source>
        <strain evidence="1 2">IR64_4_BI</strain>
    </source>
</reference>
<name>A0ABU8J705_9BURK</name>
<gene>
    <name evidence="1" type="ORF">H3V53_42650</name>
</gene>
<accession>A0ABU8J705</accession>
<organism evidence="1 2">
    <name type="scientific">Paraburkholderia bengalensis</name>
    <dbReference type="NCBI Taxonomy" id="2747562"/>
    <lineage>
        <taxon>Bacteria</taxon>
        <taxon>Pseudomonadati</taxon>
        <taxon>Pseudomonadota</taxon>
        <taxon>Betaproteobacteria</taxon>
        <taxon>Burkholderiales</taxon>
        <taxon>Burkholderiaceae</taxon>
        <taxon>Paraburkholderia</taxon>
    </lineage>
</organism>
<protein>
    <submittedName>
        <fullName evidence="1">Uncharacterized protein</fullName>
    </submittedName>
</protein>
<keyword evidence="2" id="KW-1185">Reference proteome</keyword>
<sequence>MSIATAMRRAVGHPQQFCKRPGFMACRSDASETTRRACLRAIQAVATYDPTRKHDLSLWYAVRHTDRDDALRMLMLNRRA</sequence>
<evidence type="ECO:0000313" key="2">
    <source>
        <dbReference type="Proteomes" id="UP001386437"/>
    </source>
</evidence>
<dbReference type="Proteomes" id="UP001386437">
    <property type="component" value="Unassembled WGS sequence"/>
</dbReference>
<dbReference type="EMBL" id="JACFYJ010000275">
    <property type="protein sequence ID" value="MEI6003526.1"/>
    <property type="molecule type" value="Genomic_DNA"/>
</dbReference>
<comment type="caution">
    <text evidence="1">The sequence shown here is derived from an EMBL/GenBank/DDBJ whole genome shotgun (WGS) entry which is preliminary data.</text>
</comment>
<proteinExistence type="predicted"/>